<reference evidence="2 3" key="1">
    <citation type="submission" date="2018-11" db="EMBL/GenBank/DDBJ databases">
        <authorList>
            <person name="Li F."/>
        </authorList>
    </citation>
    <scope>NUCLEOTIDE SEQUENCE [LARGE SCALE GENOMIC DNA]</scope>
    <source>
        <strain evidence="2 3">Gsoil 097</strain>
    </source>
</reference>
<sequence length="123" mass="13007">MTMPDRQGWVAIADGDEVGALLDTFATVNDLDGLVRTSRQIDSDREHLSRWFIDLGATVALTVADTVIASGGGEPPGAAQYPSFDPTWSVGVGVDIAGARAALAVAKALGRNRVIDGRRWQVD</sequence>
<gene>
    <name evidence="2" type="ORF">EFK50_05435</name>
</gene>
<comment type="caution">
    <text evidence="2">The sequence shown here is derived from an EMBL/GenBank/DDBJ whole genome shotgun (WGS) entry which is preliminary data.</text>
</comment>
<evidence type="ECO:0000313" key="2">
    <source>
        <dbReference type="EMBL" id="RNL65398.1"/>
    </source>
</evidence>
<name>A0A3N0CPK4_9ACTN</name>
<dbReference type="Pfam" id="PF18182">
    <property type="entry name" value="mCpol"/>
    <property type="match status" value="1"/>
</dbReference>
<dbReference type="Proteomes" id="UP000267128">
    <property type="component" value="Unassembled WGS sequence"/>
</dbReference>
<evidence type="ECO:0000313" key="3">
    <source>
        <dbReference type="Proteomes" id="UP000267128"/>
    </source>
</evidence>
<keyword evidence="3" id="KW-1185">Reference proteome</keyword>
<dbReference type="EMBL" id="RJSE01000003">
    <property type="protein sequence ID" value="RNL65398.1"/>
    <property type="molecule type" value="Genomic_DNA"/>
</dbReference>
<feature type="domain" description="Minimal CRISPR polymerase" evidence="1">
    <location>
        <begin position="12"/>
        <end position="115"/>
    </location>
</feature>
<organism evidence="2 3">
    <name type="scientific">Nocardioides marmoriginsengisoli</name>
    <dbReference type="NCBI Taxonomy" id="661483"/>
    <lineage>
        <taxon>Bacteria</taxon>
        <taxon>Bacillati</taxon>
        <taxon>Actinomycetota</taxon>
        <taxon>Actinomycetes</taxon>
        <taxon>Propionibacteriales</taxon>
        <taxon>Nocardioidaceae</taxon>
        <taxon>Nocardioides</taxon>
    </lineage>
</organism>
<evidence type="ECO:0000259" key="1">
    <source>
        <dbReference type="Pfam" id="PF18182"/>
    </source>
</evidence>
<dbReference type="AlphaFoldDB" id="A0A3N0CPK4"/>
<dbReference type="InterPro" id="IPR040942">
    <property type="entry name" value="Minimal_Cpol"/>
</dbReference>
<accession>A0A3N0CPK4</accession>
<proteinExistence type="predicted"/>
<protein>
    <recommendedName>
        <fullName evidence="1">Minimal CRISPR polymerase domain-containing protein</fullName>
    </recommendedName>
</protein>